<dbReference type="SUPFAM" id="SSF47005">
    <property type="entry name" value="Peripheral subunit-binding domain of 2-oxo acid dehydrogenase complex"/>
    <property type="match status" value="1"/>
</dbReference>
<comment type="caution">
    <text evidence="3">The sequence shown here is derived from an EMBL/GenBank/DDBJ whole genome shotgun (WGS) entry which is preliminary data.</text>
</comment>
<dbReference type="GO" id="GO:0006086">
    <property type="term" value="P:pyruvate decarboxylation to acetyl-CoA"/>
    <property type="evidence" value="ECO:0007669"/>
    <property type="project" value="InterPro"/>
</dbReference>
<accession>A0A226E7P2</accession>
<dbReference type="InterPro" id="IPR001078">
    <property type="entry name" value="2-oxoacid_DH_actylTfrase"/>
</dbReference>
<proteinExistence type="inferred from homology"/>
<evidence type="ECO:0000259" key="2">
    <source>
        <dbReference type="PROSITE" id="PS51826"/>
    </source>
</evidence>
<organism evidence="3 4">
    <name type="scientific">Folsomia candida</name>
    <name type="common">Springtail</name>
    <dbReference type="NCBI Taxonomy" id="158441"/>
    <lineage>
        <taxon>Eukaryota</taxon>
        <taxon>Metazoa</taxon>
        <taxon>Ecdysozoa</taxon>
        <taxon>Arthropoda</taxon>
        <taxon>Hexapoda</taxon>
        <taxon>Collembola</taxon>
        <taxon>Entomobryomorpha</taxon>
        <taxon>Isotomoidea</taxon>
        <taxon>Isotomidae</taxon>
        <taxon>Proisotominae</taxon>
        <taxon>Folsomia</taxon>
    </lineage>
</organism>
<dbReference type="InterPro" id="IPR004167">
    <property type="entry name" value="PSBD"/>
</dbReference>
<keyword evidence="4" id="KW-1185">Reference proteome</keyword>
<dbReference type="PANTHER" id="PTHR23151:SF90">
    <property type="entry name" value="DIHYDROLIPOYLLYSINE-RESIDUE ACETYLTRANSFERASE COMPONENT OF PYRUVATE DEHYDROGENASE COMPLEX, MITOCHONDRIAL-RELATED"/>
    <property type="match status" value="1"/>
</dbReference>
<dbReference type="OMA" id="QCAILTI"/>
<dbReference type="Gene3D" id="3.30.559.10">
    <property type="entry name" value="Chloramphenicol acetyltransferase-like domain"/>
    <property type="match status" value="1"/>
</dbReference>
<gene>
    <name evidence="3" type="ORF">Fcan01_12239</name>
</gene>
<dbReference type="Gene3D" id="4.10.320.10">
    <property type="entry name" value="E3-binding domain"/>
    <property type="match status" value="1"/>
</dbReference>
<dbReference type="STRING" id="158441.A0A226E7P2"/>
<keyword evidence="3" id="KW-0670">Pyruvate</keyword>
<dbReference type="GO" id="GO:0016746">
    <property type="term" value="F:acyltransferase activity"/>
    <property type="evidence" value="ECO:0007669"/>
    <property type="project" value="InterPro"/>
</dbReference>
<dbReference type="OrthoDB" id="537444at2759"/>
<protein>
    <submittedName>
        <fullName evidence="3">Pyruvate dehydrogenase protein X component, mitochondrial</fullName>
    </submittedName>
</protein>
<evidence type="ECO:0000313" key="4">
    <source>
        <dbReference type="Proteomes" id="UP000198287"/>
    </source>
</evidence>
<evidence type="ECO:0000256" key="1">
    <source>
        <dbReference type="ARBA" id="ARBA00007317"/>
    </source>
</evidence>
<dbReference type="PROSITE" id="PS51826">
    <property type="entry name" value="PSBD"/>
    <property type="match status" value="1"/>
</dbReference>
<dbReference type="PANTHER" id="PTHR23151">
    <property type="entry name" value="DIHYDROLIPOAMIDE ACETYL/SUCCINYL-TRANSFERASE-RELATED"/>
    <property type="match status" value="1"/>
</dbReference>
<dbReference type="Pfam" id="PF00198">
    <property type="entry name" value="2-oxoacid_dh"/>
    <property type="match status" value="1"/>
</dbReference>
<dbReference type="InterPro" id="IPR036625">
    <property type="entry name" value="E3-bd_dom_sf"/>
</dbReference>
<evidence type="ECO:0000313" key="3">
    <source>
        <dbReference type="EMBL" id="OXA53104.1"/>
    </source>
</evidence>
<feature type="domain" description="Peripheral subunit-binding (PSBD)" evidence="2">
    <location>
        <begin position="6"/>
        <end position="43"/>
    </location>
</feature>
<sequence length="329" mass="35248">MTGGRLVGPAVNLYLKQYGLKITQITASGPKGSVSKGDVLKYVKTNKLQPLPQDAGSISVKIPSAMKPPPSATPGKLASVPKLRRVGPAAFHEVEISNMRKTIAKRLLQSKSTIPHAYGIAECNVKNLVAIRKKLIAENMKVSVNDILIKCTANALLKVPAVNCVWEGDKLSEKNAVDIAVAVATPNGLITPIVFNVGDRDVVKISEMVKVLAGKAKSGKLQPNEFMGGTFSISNLGMFGIHSFSAIINPPQCAILAIGGNILSIDENGKPATHVQLTLSYDARAISDQNSAKFLGNLKHEIENLSELSMGIFDMRFKKEMLELDAVLN</sequence>
<dbReference type="Proteomes" id="UP000198287">
    <property type="component" value="Unassembled WGS sequence"/>
</dbReference>
<name>A0A226E7P2_FOLCA</name>
<dbReference type="SUPFAM" id="SSF52777">
    <property type="entry name" value="CoA-dependent acyltransferases"/>
    <property type="match status" value="1"/>
</dbReference>
<dbReference type="InterPro" id="IPR045257">
    <property type="entry name" value="E2/Pdx1"/>
</dbReference>
<comment type="similarity">
    <text evidence="1">Belongs to the 2-oxoacid dehydrogenase family.</text>
</comment>
<dbReference type="GO" id="GO:0045254">
    <property type="term" value="C:pyruvate dehydrogenase complex"/>
    <property type="evidence" value="ECO:0007669"/>
    <property type="project" value="InterPro"/>
</dbReference>
<dbReference type="Pfam" id="PF02817">
    <property type="entry name" value="E3_binding"/>
    <property type="match status" value="1"/>
</dbReference>
<dbReference type="InterPro" id="IPR023213">
    <property type="entry name" value="CAT-like_dom_sf"/>
</dbReference>
<reference evidence="3 4" key="1">
    <citation type="submission" date="2015-12" db="EMBL/GenBank/DDBJ databases">
        <title>The genome of Folsomia candida.</title>
        <authorList>
            <person name="Faddeeva A."/>
            <person name="Derks M.F."/>
            <person name="Anvar Y."/>
            <person name="Smit S."/>
            <person name="Van Straalen N."/>
            <person name="Roelofs D."/>
        </authorList>
    </citation>
    <scope>NUCLEOTIDE SEQUENCE [LARGE SCALE GENOMIC DNA]</scope>
    <source>
        <strain evidence="3 4">VU population</strain>
        <tissue evidence="3">Whole body</tissue>
    </source>
</reference>
<dbReference type="AlphaFoldDB" id="A0A226E7P2"/>
<dbReference type="GO" id="GO:0005739">
    <property type="term" value="C:mitochondrion"/>
    <property type="evidence" value="ECO:0007669"/>
    <property type="project" value="TreeGrafter"/>
</dbReference>
<dbReference type="EMBL" id="LNIX01000006">
    <property type="protein sequence ID" value="OXA53104.1"/>
    <property type="molecule type" value="Genomic_DNA"/>
</dbReference>